<feature type="transmembrane region" description="Helical" evidence="6">
    <location>
        <begin position="103"/>
        <end position="121"/>
    </location>
</feature>
<keyword evidence="4 6" id="KW-1133">Transmembrane helix</keyword>
<dbReference type="InterPro" id="IPR052770">
    <property type="entry name" value="Cobalt_transport_CbiQ"/>
</dbReference>
<feature type="transmembrane region" description="Helical" evidence="6">
    <location>
        <begin position="63"/>
        <end position="83"/>
    </location>
</feature>
<name>A0ABV8SCP1_9BACL</name>
<dbReference type="EMBL" id="JBHSED010000037">
    <property type="protein sequence ID" value="MFC4305338.1"/>
    <property type="molecule type" value="Genomic_DNA"/>
</dbReference>
<evidence type="ECO:0000256" key="6">
    <source>
        <dbReference type="SAM" id="Phobius"/>
    </source>
</evidence>
<dbReference type="PANTHER" id="PTHR43723:SF1">
    <property type="entry name" value="COBALT TRANSPORT PROTEIN CBIQ"/>
    <property type="match status" value="1"/>
</dbReference>
<gene>
    <name evidence="7" type="primary">cbiQ</name>
    <name evidence="7" type="ORF">ACFO1S_18055</name>
</gene>
<evidence type="ECO:0000256" key="5">
    <source>
        <dbReference type="ARBA" id="ARBA00023136"/>
    </source>
</evidence>
<sequence>MIRTIDTLSYRNALSSISPLWKCGFAAVAIALAYASHPPVQLLLTGWMLLWTIGYARIPLKYYAALFGSALLFFAASLPALAIELREGSLAWSDSGLHTAVQVLFRATACLSAMLFVILTTPMAQLFQVLRKIGIPSLVIELMLIMYRFLFLLLETAREMTMAQRARGGHSGFKRKLRDTAMLVTRLFAATMQRYHGLARGLTARGFTDDIRLAPYEGASLSRPRRAEICIGLPLLAAVEIWLRWEGFVWPL</sequence>
<evidence type="ECO:0000256" key="1">
    <source>
        <dbReference type="ARBA" id="ARBA00004651"/>
    </source>
</evidence>
<keyword evidence="3 6" id="KW-0812">Transmembrane</keyword>
<protein>
    <submittedName>
        <fullName evidence="7">Cobalt ECF transporter T component CbiQ</fullName>
    </submittedName>
</protein>
<evidence type="ECO:0000256" key="4">
    <source>
        <dbReference type="ARBA" id="ARBA00022989"/>
    </source>
</evidence>
<keyword evidence="8" id="KW-1185">Reference proteome</keyword>
<comment type="caution">
    <text evidence="7">The sequence shown here is derived from an EMBL/GenBank/DDBJ whole genome shotgun (WGS) entry which is preliminary data.</text>
</comment>
<evidence type="ECO:0000256" key="2">
    <source>
        <dbReference type="ARBA" id="ARBA00022475"/>
    </source>
</evidence>
<feature type="transmembrane region" description="Helical" evidence="6">
    <location>
        <begin position="133"/>
        <end position="154"/>
    </location>
</feature>
<organism evidence="7 8">
    <name type="scientific">Cohnella boryungensis</name>
    <dbReference type="NCBI Taxonomy" id="768479"/>
    <lineage>
        <taxon>Bacteria</taxon>
        <taxon>Bacillati</taxon>
        <taxon>Bacillota</taxon>
        <taxon>Bacilli</taxon>
        <taxon>Bacillales</taxon>
        <taxon>Paenibacillaceae</taxon>
        <taxon>Cohnella</taxon>
    </lineage>
</organism>
<accession>A0ABV8SCP1</accession>
<dbReference type="RefSeq" id="WP_204606391.1">
    <property type="nucleotide sequence ID" value="NZ_JBHSED010000037.1"/>
</dbReference>
<dbReference type="Pfam" id="PF02361">
    <property type="entry name" value="CbiQ"/>
    <property type="match status" value="1"/>
</dbReference>
<dbReference type="NCBIfam" id="TIGR02454">
    <property type="entry name" value="ECF_T_CbiQ"/>
    <property type="match status" value="1"/>
</dbReference>
<proteinExistence type="predicted"/>
<dbReference type="InterPro" id="IPR012809">
    <property type="entry name" value="ECF_CbiQ"/>
</dbReference>
<feature type="transmembrane region" description="Helical" evidence="6">
    <location>
        <begin position="40"/>
        <end position="56"/>
    </location>
</feature>
<comment type="subcellular location">
    <subcellularLocation>
        <location evidence="1">Cell membrane</location>
        <topology evidence="1">Multi-pass membrane protein</topology>
    </subcellularLocation>
</comment>
<feature type="transmembrane region" description="Helical" evidence="6">
    <location>
        <begin position="12"/>
        <end position="34"/>
    </location>
</feature>
<dbReference type="InterPro" id="IPR003339">
    <property type="entry name" value="ABC/ECF_trnsptr_transmembrane"/>
</dbReference>
<keyword evidence="5 6" id="KW-0472">Membrane</keyword>
<keyword evidence="2" id="KW-1003">Cell membrane</keyword>
<dbReference type="PANTHER" id="PTHR43723">
    <property type="entry name" value="COBALT TRANSPORT PROTEIN CBIQ"/>
    <property type="match status" value="1"/>
</dbReference>
<evidence type="ECO:0000256" key="3">
    <source>
        <dbReference type="ARBA" id="ARBA00022692"/>
    </source>
</evidence>
<dbReference type="Proteomes" id="UP001595755">
    <property type="component" value="Unassembled WGS sequence"/>
</dbReference>
<evidence type="ECO:0000313" key="7">
    <source>
        <dbReference type="EMBL" id="MFC4305338.1"/>
    </source>
</evidence>
<reference evidence="8" key="1">
    <citation type="journal article" date="2019" name="Int. J. Syst. Evol. Microbiol.">
        <title>The Global Catalogue of Microorganisms (GCM) 10K type strain sequencing project: providing services to taxonomists for standard genome sequencing and annotation.</title>
        <authorList>
            <consortium name="The Broad Institute Genomics Platform"/>
            <consortium name="The Broad Institute Genome Sequencing Center for Infectious Disease"/>
            <person name="Wu L."/>
            <person name="Ma J."/>
        </authorList>
    </citation>
    <scope>NUCLEOTIDE SEQUENCE [LARGE SCALE GENOMIC DNA]</scope>
    <source>
        <strain evidence="8">CGMCC 4.1641</strain>
    </source>
</reference>
<evidence type="ECO:0000313" key="8">
    <source>
        <dbReference type="Proteomes" id="UP001595755"/>
    </source>
</evidence>
<dbReference type="CDD" id="cd16914">
    <property type="entry name" value="EcfT"/>
    <property type="match status" value="1"/>
</dbReference>